<evidence type="ECO:0000259" key="13">
    <source>
        <dbReference type="Pfam" id="PF03315"/>
    </source>
</evidence>
<accession>A0A1G5B3K3</accession>
<dbReference type="AlphaFoldDB" id="A0A1G5B3K3"/>
<keyword evidence="9 11" id="KW-0456">Lyase</keyword>
<keyword evidence="4 11" id="KW-0312">Gluconeogenesis</keyword>
<evidence type="ECO:0000256" key="11">
    <source>
        <dbReference type="RuleBase" id="RU366059"/>
    </source>
</evidence>
<dbReference type="GO" id="GO:0006094">
    <property type="term" value="P:gluconeogenesis"/>
    <property type="evidence" value="ECO:0007669"/>
    <property type="project" value="UniProtKB-KW"/>
</dbReference>
<dbReference type="InterPro" id="IPR051318">
    <property type="entry name" value="Fe-S_L-Ser"/>
</dbReference>
<dbReference type="SUPFAM" id="SSF143548">
    <property type="entry name" value="Serine metabolism enzymes domain"/>
    <property type="match status" value="1"/>
</dbReference>
<dbReference type="PANTHER" id="PTHR30182:SF1">
    <property type="entry name" value="L-SERINE DEHYDRATASE 1"/>
    <property type="match status" value="1"/>
</dbReference>
<dbReference type="InterPro" id="IPR029009">
    <property type="entry name" value="ASB_dom_sf"/>
</dbReference>
<evidence type="ECO:0000256" key="7">
    <source>
        <dbReference type="ARBA" id="ARBA00023004"/>
    </source>
</evidence>
<comment type="pathway">
    <text evidence="2">Carbohydrate biosynthesis; gluconeogenesis.</text>
</comment>
<protein>
    <recommendedName>
        <fullName evidence="11">L-serine dehydratase</fullName>
        <ecNumber evidence="11">4.3.1.17</ecNumber>
    </recommendedName>
</protein>
<sequence length="413" mass="43624">MESLSALYRIGLGPSSSHTMGPRFAAEQFASRYPSASRFRVTLYGSLAATGKGHLTDQALYEVFGRDRLDVSWQPDHSLPQHPNGMKFEALSHGKELLGEQIFFSVGGGSIRTPGEMTLKEEPVYPHKTLGEIMDHCHGRGITYWEYVQSHEDAAAFDHLAAVWQAMKAAVEKGLTARGVLPGSIGLGRKSWTVYQRTRSAGDAMQETGLITAYALAVSEENAGGGTVVTAPTCGSCGVMPGVLYYLQQKQGHSDADMVQALATAGVFGNVIKGNASISGAEVGCQGEVGSACAMAAAAACQLLGGSLRQIEYAAEMGLEHHLGLTCDPVDGLVQIPCIERNACAATRALSVAHMSILSDGSHLISFDEVLSVMKLTGHDLPALYRETSVGGLAMVYRGKQSCAGGVTPPCQS</sequence>
<dbReference type="NCBIfam" id="TIGR00720">
    <property type="entry name" value="sda_mono"/>
    <property type="match status" value="1"/>
</dbReference>
<evidence type="ECO:0000256" key="6">
    <source>
        <dbReference type="ARBA" id="ARBA00022723"/>
    </source>
</evidence>
<evidence type="ECO:0000256" key="5">
    <source>
        <dbReference type="ARBA" id="ARBA00022485"/>
    </source>
</evidence>
<dbReference type="Pfam" id="PF03315">
    <property type="entry name" value="SDH_beta"/>
    <property type="match status" value="2"/>
</dbReference>
<evidence type="ECO:0000313" key="15">
    <source>
        <dbReference type="Proteomes" id="UP000198870"/>
    </source>
</evidence>
<feature type="domain" description="Serine dehydratase-like alpha subunit" evidence="12">
    <location>
        <begin position="153"/>
        <end position="394"/>
    </location>
</feature>
<dbReference type="PANTHER" id="PTHR30182">
    <property type="entry name" value="L-SERINE DEHYDRATASE"/>
    <property type="match status" value="1"/>
</dbReference>
<evidence type="ECO:0000256" key="9">
    <source>
        <dbReference type="ARBA" id="ARBA00023239"/>
    </source>
</evidence>
<comment type="cofactor">
    <cofactor evidence="1 11">
        <name>[4Fe-4S] cluster</name>
        <dbReference type="ChEBI" id="CHEBI:49883"/>
    </cofactor>
</comment>
<keyword evidence="6 11" id="KW-0479">Metal-binding</keyword>
<keyword evidence="7 11" id="KW-0408">Iron</keyword>
<dbReference type="InterPro" id="IPR004644">
    <property type="entry name" value="Fe-S_L-Ser_mono"/>
</dbReference>
<dbReference type="GO" id="GO:0051539">
    <property type="term" value="F:4 iron, 4 sulfur cluster binding"/>
    <property type="evidence" value="ECO:0007669"/>
    <property type="project" value="UniProtKB-UniRule"/>
</dbReference>
<proteinExistence type="inferred from homology"/>
<dbReference type="InterPro" id="IPR005130">
    <property type="entry name" value="Ser_deHydtase-like_asu"/>
</dbReference>
<evidence type="ECO:0000256" key="10">
    <source>
        <dbReference type="ARBA" id="ARBA00049406"/>
    </source>
</evidence>
<dbReference type="EMBL" id="FMUX01000001">
    <property type="protein sequence ID" value="SCX84768.1"/>
    <property type="molecule type" value="Genomic_DNA"/>
</dbReference>
<keyword evidence="15" id="KW-1185">Reference proteome</keyword>
<dbReference type="GO" id="GO:0003941">
    <property type="term" value="F:L-serine ammonia-lyase activity"/>
    <property type="evidence" value="ECO:0007669"/>
    <property type="project" value="UniProtKB-UniRule"/>
</dbReference>
<reference evidence="14 15" key="1">
    <citation type="submission" date="2016-10" db="EMBL/GenBank/DDBJ databases">
        <authorList>
            <person name="de Groot N.N."/>
        </authorList>
    </citation>
    <scope>NUCLEOTIDE SEQUENCE [LARGE SCALE GENOMIC DNA]</scope>
    <source>
        <strain evidence="14 15">AA1</strain>
    </source>
</reference>
<dbReference type="RefSeq" id="WP_092208051.1">
    <property type="nucleotide sequence ID" value="NZ_FMUX01000001.1"/>
</dbReference>
<feature type="domain" description="Serine dehydratase beta chain" evidence="13">
    <location>
        <begin position="3"/>
        <end position="61"/>
    </location>
</feature>
<name>A0A1G5B3K3_9BACT</name>
<feature type="domain" description="Serine dehydratase beta chain" evidence="13">
    <location>
        <begin position="70"/>
        <end position="113"/>
    </location>
</feature>
<dbReference type="Proteomes" id="UP000198870">
    <property type="component" value="Unassembled WGS sequence"/>
</dbReference>
<evidence type="ECO:0000256" key="4">
    <source>
        <dbReference type="ARBA" id="ARBA00022432"/>
    </source>
</evidence>
<evidence type="ECO:0000256" key="1">
    <source>
        <dbReference type="ARBA" id="ARBA00001966"/>
    </source>
</evidence>
<dbReference type="OrthoDB" id="9805537at2"/>
<evidence type="ECO:0000256" key="3">
    <source>
        <dbReference type="ARBA" id="ARBA00008636"/>
    </source>
</evidence>
<evidence type="ECO:0000259" key="12">
    <source>
        <dbReference type="Pfam" id="PF03313"/>
    </source>
</evidence>
<organism evidence="14 15">
    <name type="scientific">Desulfoluna spongiiphila</name>
    <dbReference type="NCBI Taxonomy" id="419481"/>
    <lineage>
        <taxon>Bacteria</taxon>
        <taxon>Pseudomonadati</taxon>
        <taxon>Thermodesulfobacteriota</taxon>
        <taxon>Desulfobacteria</taxon>
        <taxon>Desulfobacterales</taxon>
        <taxon>Desulfolunaceae</taxon>
        <taxon>Desulfoluna</taxon>
    </lineage>
</organism>
<dbReference type="GO" id="GO:0046872">
    <property type="term" value="F:metal ion binding"/>
    <property type="evidence" value="ECO:0007669"/>
    <property type="project" value="UniProtKB-KW"/>
</dbReference>
<evidence type="ECO:0000256" key="8">
    <source>
        <dbReference type="ARBA" id="ARBA00023014"/>
    </source>
</evidence>
<keyword evidence="5 11" id="KW-0004">4Fe-4S</keyword>
<evidence type="ECO:0000256" key="2">
    <source>
        <dbReference type="ARBA" id="ARBA00004742"/>
    </source>
</evidence>
<dbReference type="Gene3D" id="3.30.1330.90">
    <property type="entry name" value="D-3-phosphoglycerate dehydrogenase, domain 3"/>
    <property type="match status" value="2"/>
</dbReference>
<comment type="catalytic activity">
    <reaction evidence="10 11">
        <text>L-serine = pyruvate + NH4(+)</text>
        <dbReference type="Rhea" id="RHEA:19169"/>
        <dbReference type="ChEBI" id="CHEBI:15361"/>
        <dbReference type="ChEBI" id="CHEBI:28938"/>
        <dbReference type="ChEBI" id="CHEBI:33384"/>
        <dbReference type="EC" id="4.3.1.17"/>
    </reaction>
</comment>
<gene>
    <name evidence="14" type="ORF">SAMN05216233_101606</name>
</gene>
<comment type="similarity">
    <text evidence="3 11">Belongs to the iron-sulfur dependent L-serine dehydratase family.</text>
</comment>
<keyword evidence="8 11" id="KW-0411">Iron-sulfur</keyword>
<dbReference type="InterPro" id="IPR005131">
    <property type="entry name" value="Ser_deHydtase_bsu"/>
</dbReference>
<dbReference type="STRING" id="419481.SAMN05216233_101606"/>
<evidence type="ECO:0000313" key="14">
    <source>
        <dbReference type="EMBL" id="SCX84768.1"/>
    </source>
</evidence>
<dbReference type="EC" id="4.3.1.17" evidence="11"/>
<dbReference type="Pfam" id="PF03313">
    <property type="entry name" value="SDH_alpha"/>
    <property type="match status" value="1"/>
</dbReference>